<dbReference type="EMBL" id="CM007906">
    <property type="protein sequence ID" value="OTF87809.1"/>
    <property type="molecule type" value="Genomic_DNA"/>
</dbReference>
<evidence type="ECO:0000313" key="4">
    <source>
        <dbReference type="Proteomes" id="UP000215914"/>
    </source>
</evidence>
<dbReference type="Gramene" id="mRNA:HanXRQr2_Chr17g0825921">
    <property type="protein sequence ID" value="CDS:HanXRQr2_Chr17g0825921.1"/>
    <property type="gene ID" value="HanXRQr2_Chr17g0825921"/>
</dbReference>
<dbReference type="EMBL" id="MNCJ02000332">
    <property type="protein sequence ID" value="KAF5757373.1"/>
    <property type="molecule type" value="Genomic_DNA"/>
</dbReference>
<evidence type="ECO:0000313" key="2">
    <source>
        <dbReference type="EMBL" id="KAF5757373.1"/>
    </source>
</evidence>
<name>A0A251RY33_HELAN</name>
<dbReference type="Proteomes" id="UP000215914">
    <property type="component" value="Chromosome 17"/>
</dbReference>
<keyword evidence="4" id="KW-1185">Reference proteome</keyword>
<accession>A0A251RY33</accession>
<reference evidence="3" key="2">
    <citation type="submission" date="2017-02" db="EMBL/GenBank/DDBJ databases">
        <title>Sunflower complete genome.</title>
        <authorList>
            <person name="Langlade N."/>
            <person name="Munos S."/>
        </authorList>
    </citation>
    <scope>NUCLEOTIDE SEQUENCE [LARGE SCALE GENOMIC DNA]</scope>
    <source>
        <tissue evidence="3">Leaves</tissue>
    </source>
</reference>
<keyword evidence="1" id="KW-0472">Membrane</keyword>
<evidence type="ECO:0000313" key="3">
    <source>
        <dbReference type="EMBL" id="OTF87809.1"/>
    </source>
</evidence>
<protein>
    <submittedName>
        <fullName evidence="3">Uncharacterized protein</fullName>
    </submittedName>
</protein>
<feature type="transmembrane region" description="Helical" evidence="1">
    <location>
        <begin position="6"/>
        <end position="32"/>
    </location>
</feature>
<proteinExistence type="predicted"/>
<keyword evidence="1" id="KW-1133">Transmembrane helix</keyword>
<dbReference type="AlphaFoldDB" id="A0A251RY33"/>
<reference evidence="2" key="3">
    <citation type="submission" date="2020-06" db="EMBL/GenBank/DDBJ databases">
        <title>Helianthus annuus Genome sequencing and assembly Release 2.</title>
        <authorList>
            <person name="Gouzy J."/>
            <person name="Langlade N."/>
            <person name="Munos S."/>
        </authorList>
    </citation>
    <scope>NUCLEOTIDE SEQUENCE</scope>
    <source>
        <tissue evidence="2">Leaves</tissue>
    </source>
</reference>
<dbReference type="InParanoid" id="A0A251RY33"/>
<keyword evidence="1" id="KW-0812">Transmembrane</keyword>
<sequence length="87" mass="9662">MGGSQVAFDVCATLLLTHVLLPLISNLLIVSITDGERPERERGVLLDRESSEKICDTADREAGWGASTSPAVKPLEWVRTRCRVLWR</sequence>
<reference evidence="2 4" key="1">
    <citation type="journal article" date="2017" name="Nature">
        <title>The sunflower genome provides insights into oil metabolism, flowering and Asterid evolution.</title>
        <authorList>
            <person name="Badouin H."/>
            <person name="Gouzy J."/>
            <person name="Grassa C.J."/>
            <person name="Murat F."/>
            <person name="Staton S.E."/>
            <person name="Cottret L."/>
            <person name="Lelandais-Briere C."/>
            <person name="Owens G.L."/>
            <person name="Carrere S."/>
            <person name="Mayjonade B."/>
            <person name="Legrand L."/>
            <person name="Gill N."/>
            <person name="Kane N.C."/>
            <person name="Bowers J.E."/>
            <person name="Hubner S."/>
            <person name="Bellec A."/>
            <person name="Berard A."/>
            <person name="Berges H."/>
            <person name="Blanchet N."/>
            <person name="Boniface M.C."/>
            <person name="Brunel D."/>
            <person name="Catrice O."/>
            <person name="Chaidir N."/>
            <person name="Claudel C."/>
            <person name="Donnadieu C."/>
            <person name="Faraut T."/>
            <person name="Fievet G."/>
            <person name="Helmstetter N."/>
            <person name="King M."/>
            <person name="Knapp S.J."/>
            <person name="Lai Z."/>
            <person name="Le Paslier M.C."/>
            <person name="Lippi Y."/>
            <person name="Lorenzon L."/>
            <person name="Mandel J.R."/>
            <person name="Marage G."/>
            <person name="Marchand G."/>
            <person name="Marquand E."/>
            <person name="Bret-Mestries E."/>
            <person name="Morien E."/>
            <person name="Nambeesan S."/>
            <person name="Nguyen T."/>
            <person name="Pegot-Espagnet P."/>
            <person name="Pouilly N."/>
            <person name="Raftis F."/>
            <person name="Sallet E."/>
            <person name="Schiex T."/>
            <person name="Thomas J."/>
            <person name="Vandecasteele C."/>
            <person name="Vares D."/>
            <person name="Vear F."/>
            <person name="Vautrin S."/>
            <person name="Crespi M."/>
            <person name="Mangin B."/>
            <person name="Burke J.M."/>
            <person name="Salse J."/>
            <person name="Munos S."/>
            <person name="Vincourt P."/>
            <person name="Rieseberg L.H."/>
            <person name="Langlade N.B."/>
        </authorList>
    </citation>
    <scope>NUCLEOTIDE SEQUENCE [LARGE SCALE GENOMIC DNA]</scope>
    <source>
        <strain evidence="4">cv. SF193</strain>
        <tissue evidence="2">Leaves</tissue>
    </source>
</reference>
<gene>
    <name evidence="3" type="ORF">HannXRQ_Chr17g0566021</name>
    <name evidence="2" type="ORF">HanXRQr2_Chr17g0825921</name>
</gene>
<organism evidence="3 4">
    <name type="scientific">Helianthus annuus</name>
    <name type="common">Common sunflower</name>
    <dbReference type="NCBI Taxonomy" id="4232"/>
    <lineage>
        <taxon>Eukaryota</taxon>
        <taxon>Viridiplantae</taxon>
        <taxon>Streptophyta</taxon>
        <taxon>Embryophyta</taxon>
        <taxon>Tracheophyta</taxon>
        <taxon>Spermatophyta</taxon>
        <taxon>Magnoliopsida</taxon>
        <taxon>eudicotyledons</taxon>
        <taxon>Gunneridae</taxon>
        <taxon>Pentapetalae</taxon>
        <taxon>asterids</taxon>
        <taxon>campanulids</taxon>
        <taxon>Asterales</taxon>
        <taxon>Asteraceae</taxon>
        <taxon>Asteroideae</taxon>
        <taxon>Heliantheae alliance</taxon>
        <taxon>Heliantheae</taxon>
        <taxon>Helianthus</taxon>
    </lineage>
</organism>
<evidence type="ECO:0000256" key="1">
    <source>
        <dbReference type="SAM" id="Phobius"/>
    </source>
</evidence>